<comment type="caution">
    <text evidence="1">The sequence shown here is derived from an EMBL/GenBank/DDBJ whole genome shotgun (WGS) entry which is preliminary data.</text>
</comment>
<name>A0ABN8JB58_9HYPH</name>
<keyword evidence="2" id="KW-1185">Reference proteome</keyword>
<evidence type="ECO:0008006" key="3">
    <source>
        <dbReference type="Google" id="ProtNLM"/>
    </source>
</evidence>
<evidence type="ECO:0000313" key="1">
    <source>
        <dbReference type="EMBL" id="CAH2394963.1"/>
    </source>
</evidence>
<dbReference type="EMBL" id="CAKXZS010000003">
    <property type="protein sequence ID" value="CAH2394963.1"/>
    <property type="molecule type" value="Genomic_DNA"/>
</dbReference>
<gene>
    <name evidence="1" type="ORF">MES4922_110333</name>
</gene>
<dbReference type="RefSeq" id="WP_254023202.1">
    <property type="nucleotide sequence ID" value="NZ_CAKXZS010000003.1"/>
</dbReference>
<dbReference type="Proteomes" id="UP001152604">
    <property type="component" value="Unassembled WGS sequence"/>
</dbReference>
<evidence type="ECO:0000313" key="2">
    <source>
        <dbReference type="Proteomes" id="UP001152604"/>
    </source>
</evidence>
<accession>A0ABN8JB58</accession>
<organism evidence="1 2">
    <name type="scientific">Mesorhizobium ventifaucium</name>
    <dbReference type="NCBI Taxonomy" id="666020"/>
    <lineage>
        <taxon>Bacteria</taxon>
        <taxon>Pseudomonadati</taxon>
        <taxon>Pseudomonadota</taxon>
        <taxon>Alphaproteobacteria</taxon>
        <taxon>Hyphomicrobiales</taxon>
        <taxon>Phyllobacteriaceae</taxon>
        <taxon>Mesorhizobium</taxon>
    </lineage>
</organism>
<protein>
    <recommendedName>
        <fullName evidence="3">MarR family transcriptional regulator</fullName>
    </recommendedName>
</protein>
<dbReference type="Gene3D" id="1.10.10.10">
    <property type="entry name" value="Winged helix-like DNA-binding domain superfamily/Winged helix DNA-binding domain"/>
    <property type="match status" value="1"/>
</dbReference>
<dbReference type="InterPro" id="IPR036388">
    <property type="entry name" value="WH-like_DNA-bd_sf"/>
</dbReference>
<sequence length="72" mass="7800">MPVSPEALEAAHLIDRLERLARSGEQSGRLNPAQWDALRYLARANRFSRTPAALANYLASTRGHGVADAGLT</sequence>
<proteinExistence type="predicted"/>
<reference evidence="1" key="1">
    <citation type="submission" date="2022-03" db="EMBL/GenBank/DDBJ databases">
        <authorList>
            <person name="Brunel B."/>
        </authorList>
    </citation>
    <scope>NUCLEOTIDE SEQUENCE</scope>
    <source>
        <strain evidence="1">STM4922sample</strain>
    </source>
</reference>